<dbReference type="GO" id="GO:0032266">
    <property type="term" value="F:phosphatidylinositol-3-phosphate binding"/>
    <property type="evidence" value="ECO:0007669"/>
    <property type="project" value="UniProtKB-ARBA"/>
</dbReference>
<dbReference type="AlphaFoldDB" id="I2GX65"/>
<dbReference type="GO" id="GO:0005768">
    <property type="term" value="C:endosome"/>
    <property type="evidence" value="ECO:0007669"/>
    <property type="project" value="TreeGrafter"/>
</dbReference>
<dbReference type="GO" id="GO:0042147">
    <property type="term" value="P:retrograde transport, endosome to Golgi"/>
    <property type="evidence" value="ECO:0007669"/>
    <property type="project" value="TreeGrafter"/>
</dbReference>
<gene>
    <name evidence="3" type="primary">TBLA0A09300</name>
    <name evidence="3" type="ORF">TBLA_0A09300</name>
</gene>
<dbReference type="OrthoDB" id="271164at2759"/>
<dbReference type="SMART" id="SM00312">
    <property type="entry name" value="PX"/>
    <property type="match status" value="1"/>
</dbReference>
<feature type="region of interest" description="Disordered" evidence="1">
    <location>
        <begin position="139"/>
        <end position="158"/>
    </location>
</feature>
<dbReference type="GO" id="GO:0005829">
    <property type="term" value="C:cytosol"/>
    <property type="evidence" value="ECO:0007669"/>
    <property type="project" value="GOC"/>
</dbReference>
<dbReference type="InterPro" id="IPR015404">
    <property type="entry name" value="Vps5_C"/>
</dbReference>
<dbReference type="PANTHER" id="PTHR10555:SF170">
    <property type="entry name" value="FI18122P1"/>
    <property type="match status" value="1"/>
</dbReference>
<dbReference type="eggNOG" id="KOG2273">
    <property type="taxonomic scope" value="Eukaryota"/>
</dbReference>
<dbReference type="GeneID" id="14492685"/>
<sequence length="560" mass="64450">MDDNLEVNVWGSPDNTPTSSSNDLPNIPSLSLYDEQINQSTPSDIKELLIPQESLLTDDDSFTPHTNESLFPGVQNSILDDHYINSIPLHKSSNDLKSDTTKHLLFNSTKLTNKKKRINNLNSEQIIDPLTNNLLQKTTTSQEDITSQENTTSPENATTNENIISENSIENQAYNTTTTTNVEFPLINFTIEIKNPIKVNGFVNSHVEYIISSTSNLSHYEVRRRYTDFRWLYRQLQNNHWGIIIPPPPNKQAVGRYRKSFIENRMIQLQKMLDDIASNPVLNQDQDFLLFLMSDNFAKESIKRQNFTGSKSYHDDNDLSNIHISIIQLLGHDDAIQVLQNGGIDDGNNTFMGVSFSLHPKYIEPDHFFTKQMERIAILEDQFEKLSRALKLINSNQLEFVTYLEDFAVSINDLASVISFQDSQRMLEDFAQLHLDYKNQLINNPNTIHLYFENLIDDYSRYFASTRAILNQREKIGDFLTTAEYAVKENNEDLARLNSSSASQAVNQERISFLSNQSKILMKRSENIRQKWYQVGKIIKQQIHELDTKRISDVKHGVEN</sequence>
<organism evidence="3 4">
    <name type="scientific">Henningerozyma blattae (strain ATCC 34711 / CBS 6284 / DSM 70876 / NBRC 10599 / NRRL Y-10934 / UCD 77-7)</name>
    <name type="common">Yeast</name>
    <name type="synonym">Tetrapisispora blattae</name>
    <dbReference type="NCBI Taxonomy" id="1071380"/>
    <lineage>
        <taxon>Eukaryota</taxon>
        <taxon>Fungi</taxon>
        <taxon>Dikarya</taxon>
        <taxon>Ascomycota</taxon>
        <taxon>Saccharomycotina</taxon>
        <taxon>Saccharomycetes</taxon>
        <taxon>Saccharomycetales</taxon>
        <taxon>Saccharomycetaceae</taxon>
        <taxon>Henningerozyma</taxon>
    </lineage>
</organism>
<evidence type="ECO:0000313" key="4">
    <source>
        <dbReference type="Proteomes" id="UP000002866"/>
    </source>
</evidence>
<evidence type="ECO:0000313" key="3">
    <source>
        <dbReference type="EMBL" id="CCH58717.1"/>
    </source>
</evidence>
<reference evidence="3 4" key="1">
    <citation type="journal article" date="2011" name="Proc. Natl. Acad. Sci. U.S.A.">
        <title>Evolutionary erosion of yeast sex chromosomes by mating-type switching accidents.</title>
        <authorList>
            <person name="Gordon J.L."/>
            <person name="Armisen D."/>
            <person name="Proux-Wera E."/>
            <person name="Oheigeartaigh S.S."/>
            <person name="Byrne K.P."/>
            <person name="Wolfe K.H."/>
        </authorList>
    </citation>
    <scope>NUCLEOTIDE SEQUENCE [LARGE SCALE GENOMIC DNA]</scope>
    <source>
        <strain evidence="4">ATCC 34711 / CBS 6284 / DSM 70876 / NBRC 10599 / NRRL Y-10934 / UCD 77-7</strain>
    </source>
</reference>
<feature type="compositionally biased region" description="Polar residues" evidence="1">
    <location>
        <begin position="13"/>
        <end position="24"/>
    </location>
</feature>
<feature type="domain" description="PX" evidence="2">
    <location>
        <begin position="187"/>
        <end position="299"/>
    </location>
</feature>
<dbReference type="KEGG" id="tbl:TBLA_0A09300"/>
<protein>
    <recommendedName>
        <fullName evidence="2">PX domain-containing protein</fullName>
    </recommendedName>
</protein>
<dbReference type="OMA" id="INEFTEC"/>
<dbReference type="GO" id="GO:0045053">
    <property type="term" value="P:protein retention in Golgi apparatus"/>
    <property type="evidence" value="ECO:0007669"/>
    <property type="project" value="TreeGrafter"/>
</dbReference>
<evidence type="ECO:0000256" key="1">
    <source>
        <dbReference type="SAM" id="MobiDB-lite"/>
    </source>
</evidence>
<keyword evidence="4" id="KW-1185">Reference proteome</keyword>
<dbReference type="Gene3D" id="1.20.1270.60">
    <property type="entry name" value="Arfaptin homology (AH) domain/BAR domain"/>
    <property type="match status" value="1"/>
</dbReference>
<dbReference type="InterPro" id="IPR027267">
    <property type="entry name" value="AH/BAR_dom_sf"/>
</dbReference>
<dbReference type="PROSITE" id="PS50195">
    <property type="entry name" value="PX"/>
    <property type="match status" value="1"/>
</dbReference>
<proteinExistence type="predicted"/>
<dbReference type="Gene3D" id="3.30.1520.10">
    <property type="entry name" value="Phox-like domain"/>
    <property type="match status" value="1"/>
</dbReference>
<dbReference type="Pfam" id="PF09325">
    <property type="entry name" value="Vps5"/>
    <property type="match status" value="1"/>
</dbReference>
<evidence type="ECO:0000259" key="2">
    <source>
        <dbReference type="PROSITE" id="PS50195"/>
    </source>
</evidence>
<dbReference type="Proteomes" id="UP000002866">
    <property type="component" value="Chromosome 1"/>
</dbReference>
<dbReference type="InParanoid" id="I2GX65"/>
<dbReference type="Pfam" id="PF00787">
    <property type="entry name" value="PX"/>
    <property type="match status" value="1"/>
</dbReference>
<feature type="region of interest" description="Disordered" evidence="1">
    <location>
        <begin position="1"/>
        <end position="29"/>
    </location>
</feature>
<dbReference type="InterPro" id="IPR036871">
    <property type="entry name" value="PX_dom_sf"/>
</dbReference>
<dbReference type="EMBL" id="HE806316">
    <property type="protein sequence ID" value="CCH58717.1"/>
    <property type="molecule type" value="Genomic_DNA"/>
</dbReference>
<dbReference type="RefSeq" id="XP_004178236.1">
    <property type="nucleotide sequence ID" value="XM_004178188.1"/>
</dbReference>
<name>I2GX65_HENB6</name>
<dbReference type="InterPro" id="IPR001683">
    <property type="entry name" value="PX_dom"/>
</dbReference>
<dbReference type="PANTHER" id="PTHR10555">
    <property type="entry name" value="SORTING NEXIN"/>
    <property type="match status" value="1"/>
</dbReference>
<dbReference type="SUPFAM" id="SSF64268">
    <property type="entry name" value="PX domain"/>
    <property type="match status" value="1"/>
</dbReference>
<dbReference type="STRING" id="1071380.I2GX65"/>
<accession>I2GX65</accession>
<dbReference type="HOGENOM" id="CLU_021752_0_0_1"/>